<gene>
    <name evidence="2" type="ORF">NWP19_07310</name>
</gene>
<feature type="region of interest" description="Disordered" evidence="1">
    <location>
        <begin position="136"/>
        <end position="156"/>
    </location>
</feature>
<protein>
    <recommendedName>
        <fullName evidence="4">Secreted protein</fullName>
    </recommendedName>
</protein>
<sequence>MLKIRHLSLNLLGTGIICCVISHTITLAAAQGLMITNNPAKVTQPAAVGSLIYGSPIPIPMPVDPRTGLIRSRSDGDYHSYPIIIPSVNGNFGLTNQTSINPINPIIRNSPLVNPVMINNSPYGVRSIRRSRVRINHSRQRTRSAGRSRLTPKYPK</sequence>
<keyword evidence="3" id="KW-1185">Reference proteome</keyword>
<evidence type="ECO:0000256" key="1">
    <source>
        <dbReference type="SAM" id="MobiDB-lite"/>
    </source>
</evidence>
<feature type="compositionally biased region" description="Basic residues" evidence="1">
    <location>
        <begin position="136"/>
        <end position="146"/>
    </location>
</feature>
<name>A0ABT6K338_9CYAN</name>
<evidence type="ECO:0000313" key="2">
    <source>
        <dbReference type="EMBL" id="MDH6056601.1"/>
    </source>
</evidence>
<dbReference type="EMBL" id="JANQDO010000051">
    <property type="protein sequence ID" value="MDH6056601.1"/>
    <property type="molecule type" value="Genomic_DNA"/>
</dbReference>
<organism evidence="2 3">
    <name type="scientific">Umezakia ovalisporum FSS-43</name>
    <dbReference type="NCBI Taxonomy" id="2740520"/>
    <lineage>
        <taxon>Bacteria</taxon>
        <taxon>Bacillati</taxon>
        <taxon>Cyanobacteriota</taxon>
        <taxon>Cyanophyceae</taxon>
        <taxon>Nostocales</taxon>
        <taxon>Nodulariaceae</taxon>
        <taxon>Umezakia</taxon>
    </lineage>
</organism>
<accession>A0ABT6K338</accession>
<evidence type="ECO:0000313" key="3">
    <source>
        <dbReference type="Proteomes" id="UP001159371"/>
    </source>
</evidence>
<dbReference type="RefSeq" id="WP_280656764.1">
    <property type="nucleotide sequence ID" value="NZ_JANQDO010000051.1"/>
</dbReference>
<evidence type="ECO:0008006" key="4">
    <source>
        <dbReference type="Google" id="ProtNLM"/>
    </source>
</evidence>
<proteinExistence type="predicted"/>
<dbReference type="Proteomes" id="UP001159371">
    <property type="component" value="Unassembled WGS sequence"/>
</dbReference>
<comment type="caution">
    <text evidence="2">The sequence shown here is derived from an EMBL/GenBank/DDBJ whole genome shotgun (WGS) entry which is preliminary data.</text>
</comment>
<reference evidence="2 3" key="1">
    <citation type="journal article" date="2023" name="J. Phycol.">
        <title>Chrysosporum ovalisporum is synonymous with the true-branching cyanobacterium Umezakia natans (Nostocales/Aphanizomenonaceae).</title>
        <authorList>
            <person name="McGregor G.B."/>
            <person name="Sendall B.C."/>
            <person name="Niiyama Y."/>
            <person name="Tuji A."/>
            <person name="Willis A."/>
        </authorList>
    </citation>
    <scope>NUCLEOTIDE SEQUENCE [LARGE SCALE GENOMIC DNA]</scope>
    <source>
        <strain evidence="2 3">FSS-43</strain>
    </source>
</reference>